<dbReference type="AlphaFoldDB" id="A0A7W9DT84"/>
<dbReference type="EMBL" id="JACHBR010000002">
    <property type="protein sequence ID" value="MBB5630353.1"/>
    <property type="molecule type" value="Genomic_DNA"/>
</dbReference>
<dbReference type="RefSeq" id="WP_184616830.1">
    <property type="nucleotide sequence ID" value="NZ_BOOS01000020.1"/>
</dbReference>
<keyword evidence="2" id="KW-1185">Reference proteome</keyword>
<organism evidence="1 2">
    <name type="scientific">Sphaerisporangium krabiense</name>
    <dbReference type="NCBI Taxonomy" id="763782"/>
    <lineage>
        <taxon>Bacteria</taxon>
        <taxon>Bacillati</taxon>
        <taxon>Actinomycetota</taxon>
        <taxon>Actinomycetes</taxon>
        <taxon>Streptosporangiales</taxon>
        <taxon>Streptosporangiaceae</taxon>
        <taxon>Sphaerisporangium</taxon>
    </lineage>
</organism>
<name>A0A7W9DT84_9ACTN</name>
<comment type="caution">
    <text evidence="1">The sequence shown here is derived from an EMBL/GenBank/DDBJ whole genome shotgun (WGS) entry which is preliminary data.</text>
</comment>
<dbReference type="PROSITE" id="PS01164">
    <property type="entry name" value="COPPER_AMINE_OXID_1"/>
    <property type="match status" value="1"/>
</dbReference>
<evidence type="ECO:0000313" key="1">
    <source>
        <dbReference type="EMBL" id="MBB5630353.1"/>
    </source>
</evidence>
<dbReference type="InterPro" id="IPR049948">
    <property type="entry name" value="Cu_Am_ox_TPQ-bd"/>
</dbReference>
<gene>
    <name evidence="1" type="ORF">BJ981_006117</name>
</gene>
<dbReference type="Proteomes" id="UP000588112">
    <property type="component" value="Unassembled WGS sequence"/>
</dbReference>
<sequence length="69" mass="7964">MTGRDSHTDSEVRDPFGTLRRALWIGGWSMGREVDRARLLAVRCGVTVYNYDYHDARGHNARRITNRNS</sequence>
<accession>A0A7W9DT84</accession>
<evidence type="ECO:0000313" key="2">
    <source>
        <dbReference type="Proteomes" id="UP000588112"/>
    </source>
</evidence>
<proteinExistence type="predicted"/>
<reference evidence="1 2" key="1">
    <citation type="submission" date="2020-08" db="EMBL/GenBank/DDBJ databases">
        <title>Sequencing the genomes of 1000 actinobacteria strains.</title>
        <authorList>
            <person name="Klenk H.-P."/>
        </authorList>
    </citation>
    <scope>NUCLEOTIDE SEQUENCE [LARGE SCALE GENOMIC DNA]</scope>
    <source>
        <strain evidence="1 2">DSM 45790</strain>
    </source>
</reference>
<protein>
    <submittedName>
        <fullName evidence="1">Uncharacterized protein</fullName>
    </submittedName>
</protein>